<evidence type="ECO:0000256" key="5">
    <source>
        <dbReference type="ARBA" id="ARBA00023125"/>
    </source>
</evidence>
<dbReference type="EMBL" id="VSSQ01118566">
    <property type="protein sequence ID" value="MPN52444.1"/>
    <property type="molecule type" value="Genomic_DNA"/>
</dbReference>
<dbReference type="GO" id="GO:0000976">
    <property type="term" value="F:transcription cis-regulatory region binding"/>
    <property type="evidence" value="ECO:0007669"/>
    <property type="project" value="TreeGrafter"/>
</dbReference>
<evidence type="ECO:0000259" key="7">
    <source>
        <dbReference type="PROSITE" id="PS51740"/>
    </source>
</evidence>
<sequence>MRKSIPSEADNTFVVTRGLDKCIFAYPINEWDEKYKKSFESLNQFDPMNRQFLRRMLECSEDVVLDGQQRMTLPKELLEFAGIDGKVTLIGMLDHIEFWNPDTYEEYINNCEDSYESIAEKVMRVNI</sequence>
<name>A0A645IVL3_9ZZZZ</name>
<evidence type="ECO:0000313" key="8">
    <source>
        <dbReference type="EMBL" id="MPN52444.1"/>
    </source>
</evidence>
<dbReference type="PANTHER" id="PTHR34701">
    <property type="entry name" value="TRANSCRIPTIONAL REGULATOR MRAZ"/>
    <property type="match status" value="1"/>
</dbReference>
<keyword evidence="4" id="KW-0805">Transcription regulation</keyword>
<dbReference type="InterPro" id="IPR003444">
    <property type="entry name" value="MraZ"/>
</dbReference>
<gene>
    <name evidence="8" type="primary">mraZ_37</name>
    <name evidence="8" type="ORF">SDC9_200106</name>
</gene>
<evidence type="ECO:0000256" key="3">
    <source>
        <dbReference type="ARBA" id="ARBA00022737"/>
    </source>
</evidence>
<dbReference type="InterPro" id="IPR035644">
    <property type="entry name" value="MraZ_C"/>
</dbReference>
<dbReference type="SUPFAM" id="SSF89447">
    <property type="entry name" value="AbrB/MazE/MraZ-like"/>
    <property type="match status" value="1"/>
</dbReference>
<dbReference type="PROSITE" id="PS51740">
    <property type="entry name" value="SPOVT_ABRB"/>
    <property type="match status" value="1"/>
</dbReference>
<dbReference type="InterPro" id="IPR035642">
    <property type="entry name" value="MraZ_N"/>
</dbReference>
<dbReference type="InterPro" id="IPR007159">
    <property type="entry name" value="SpoVT-AbrB_dom"/>
</dbReference>
<keyword evidence="6" id="KW-0804">Transcription</keyword>
<dbReference type="GO" id="GO:0003700">
    <property type="term" value="F:DNA-binding transcription factor activity"/>
    <property type="evidence" value="ECO:0007669"/>
    <property type="project" value="InterPro"/>
</dbReference>
<dbReference type="HAMAP" id="MF_01008">
    <property type="entry name" value="MraZ"/>
    <property type="match status" value="1"/>
</dbReference>
<organism evidence="8">
    <name type="scientific">bioreactor metagenome</name>
    <dbReference type="NCBI Taxonomy" id="1076179"/>
    <lineage>
        <taxon>unclassified sequences</taxon>
        <taxon>metagenomes</taxon>
        <taxon>ecological metagenomes</taxon>
    </lineage>
</organism>
<accession>A0A645IVL3</accession>
<keyword evidence="3" id="KW-0677">Repeat</keyword>
<dbReference type="InterPro" id="IPR037914">
    <property type="entry name" value="SpoVT-AbrB_sf"/>
</dbReference>
<evidence type="ECO:0000256" key="6">
    <source>
        <dbReference type="ARBA" id="ARBA00023163"/>
    </source>
</evidence>
<protein>
    <recommendedName>
        <fullName evidence="1">Transcriptional regulator MraZ</fullName>
    </recommendedName>
</protein>
<dbReference type="InterPro" id="IPR038619">
    <property type="entry name" value="MraZ_sf"/>
</dbReference>
<proteinExistence type="inferred from homology"/>
<dbReference type="CDD" id="cd16320">
    <property type="entry name" value="MraZ_N"/>
    <property type="match status" value="1"/>
</dbReference>
<dbReference type="GO" id="GO:2000143">
    <property type="term" value="P:negative regulation of DNA-templated transcription initiation"/>
    <property type="evidence" value="ECO:0007669"/>
    <property type="project" value="TreeGrafter"/>
</dbReference>
<comment type="caution">
    <text evidence="8">The sequence shown here is derived from an EMBL/GenBank/DDBJ whole genome shotgun (WGS) entry which is preliminary data.</text>
</comment>
<dbReference type="PANTHER" id="PTHR34701:SF1">
    <property type="entry name" value="TRANSCRIPTIONAL REGULATOR MRAZ"/>
    <property type="match status" value="1"/>
</dbReference>
<keyword evidence="2" id="KW-0963">Cytoplasm</keyword>
<reference evidence="8" key="1">
    <citation type="submission" date="2019-08" db="EMBL/GenBank/DDBJ databases">
        <authorList>
            <person name="Kucharzyk K."/>
            <person name="Murdoch R.W."/>
            <person name="Higgins S."/>
            <person name="Loffler F."/>
        </authorList>
    </citation>
    <scope>NUCLEOTIDE SEQUENCE</scope>
</reference>
<evidence type="ECO:0000256" key="1">
    <source>
        <dbReference type="ARBA" id="ARBA00013860"/>
    </source>
</evidence>
<keyword evidence="5" id="KW-0238">DNA-binding</keyword>
<evidence type="ECO:0000256" key="2">
    <source>
        <dbReference type="ARBA" id="ARBA00022490"/>
    </source>
</evidence>
<dbReference type="Pfam" id="PF02381">
    <property type="entry name" value="MraZ"/>
    <property type="match status" value="1"/>
</dbReference>
<dbReference type="Gene3D" id="3.40.1550.20">
    <property type="entry name" value="Transcriptional regulator MraZ domain"/>
    <property type="match status" value="1"/>
</dbReference>
<dbReference type="CDD" id="cd16321">
    <property type="entry name" value="MraZ_C"/>
    <property type="match status" value="1"/>
</dbReference>
<feature type="domain" description="SpoVT-AbrB" evidence="7">
    <location>
        <begin position="60"/>
        <end position="103"/>
    </location>
</feature>
<dbReference type="AlphaFoldDB" id="A0A645IVL3"/>
<dbReference type="InterPro" id="IPR020603">
    <property type="entry name" value="MraZ_dom"/>
</dbReference>
<evidence type="ECO:0000256" key="4">
    <source>
        <dbReference type="ARBA" id="ARBA00023015"/>
    </source>
</evidence>